<evidence type="ECO:0000313" key="3">
    <source>
        <dbReference type="Proteomes" id="UP001341840"/>
    </source>
</evidence>
<dbReference type="PANTHER" id="PTHR33929:SF1">
    <property type="entry name" value="MEMBRANE-ASSOCIATED KINASE REGULATOR 2-RELATED"/>
    <property type="match status" value="1"/>
</dbReference>
<dbReference type="EMBL" id="JASCZI010241657">
    <property type="protein sequence ID" value="MED6203565.1"/>
    <property type="molecule type" value="Genomic_DNA"/>
</dbReference>
<keyword evidence="3" id="KW-1185">Reference proteome</keyword>
<sequence length="444" mass="48545">MEAFSLLKYWRGGGAPLPPPSTAAAATPTLLPQNHNATDSDDDDDDEDADGPFFDLEFAVPDEVDDPQHSHEDLNAAINKHSDQEEEGEEEEDDDDDNIEECEREFKFTLSPSSNDRGDEPNLSLSPSEDLFFKGKLVQVDPTSSSEPNSKPPPPPQLTASLFKSATKFRVFRLGGLNKKSKDSNSAASSDSVPKQTESQQQQKKQQQPSERKHFTVKFKVEEVKIMSLFSRDNSSRGNNKKHSHSNSHNPEESPSSSSEEKRSSKEVMNKYLKMVKPLYIRVSRRYGDKLGFSGHLSLSSAADKPAPPPRDTPEKKGSPSKAAAESDAGENRETSTKSEKQLGNNVQAGLRVVCKRLGKSRSASSAAVAAAPAASVSSKRRDDSLLQQQDGIQGAIMHCKRSFNASRSESECCGGVREEVAMLMASALEASRKSTNEGKEKSR</sequence>
<feature type="compositionally biased region" description="Acidic residues" evidence="1">
    <location>
        <begin position="39"/>
        <end position="50"/>
    </location>
</feature>
<proteinExistence type="predicted"/>
<feature type="compositionally biased region" description="Low complexity" evidence="1">
    <location>
        <begin position="22"/>
        <end position="32"/>
    </location>
</feature>
<accession>A0ABU6Y1D4</accession>
<feature type="compositionally biased region" description="Acidic residues" evidence="1">
    <location>
        <begin position="84"/>
        <end position="103"/>
    </location>
</feature>
<name>A0ABU6Y1D4_9FABA</name>
<feature type="compositionally biased region" description="Low complexity" evidence="1">
    <location>
        <begin position="361"/>
        <end position="378"/>
    </location>
</feature>
<feature type="region of interest" description="Disordered" evidence="1">
    <location>
        <begin position="11"/>
        <end position="160"/>
    </location>
</feature>
<feature type="region of interest" description="Disordered" evidence="1">
    <location>
        <begin position="229"/>
        <end position="266"/>
    </location>
</feature>
<feature type="region of interest" description="Disordered" evidence="1">
    <location>
        <begin position="291"/>
        <end position="348"/>
    </location>
</feature>
<protein>
    <recommendedName>
        <fullName evidence="4">Membrane-associated kinase regulator 2</fullName>
    </recommendedName>
</protein>
<evidence type="ECO:0008006" key="4">
    <source>
        <dbReference type="Google" id="ProtNLM"/>
    </source>
</evidence>
<dbReference type="InterPro" id="IPR039619">
    <property type="entry name" value="MAKR2/5"/>
</dbReference>
<feature type="compositionally biased region" description="Low complexity" evidence="1">
    <location>
        <begin position="247"/>
        <end position="258"/>
    </location>
</feature>
<organism evidence="2 3">
    <name type="scientific">Stylosanthes scabra</name>
    <dbReference type="NCBI Taxonomy" id="79078"/>
    <lineage>
        <taxon>Eukaryota</taxon>
        <taxon>Viridiplantae</taxon>
        <taxon>Streptophyta</taxon>
        <taxon>Embryophyta</taxon>
        <taxon>Tracheophyta</taxon>
        <taxon>Spermatophyta</taxon>
        <taxon>Magnoliopsida</taxon>
        <taxon>eudicotyledons</taxon>
        <taxon>Gunneridae</taxon>
        <taxon>Pentapetalae</taxon>
        <taxon>rosids</taxon>
        <taxon>fabids</taxon>
        <taxon>Fabales</taxon>
        <taxon>Fabaceae</taxon>
        <taxon>Papilionoideae</taxon>
        <taxon>50 kb inversion clade</taxon>
        <taxon>dalbergioids sensu lato</taxon>
        <taxon>Dalbergieae</taxon>
        <taxon>Pterocarpus clade</taxon>
        <taxon>Stylosanthes</taxon>
    </lineage>
</organism>
<comment type="caution">
    <text evidence="2">The sequence shown here is derived from an EMBL/GenBank/DDBJ whole genome shotgun (WGS) entry which is preliminary data.</text>
</comment>
<evidence type="ECO:0000256" key="1">
    <source>
        <dbReference type="SAM" id="MobiDB-lite"/>
    </source>
</evidence>
<evidence type="ECO:0000313" key="2">
    <source>
        <dbReference type="EMBL" id="MED6203565.1"/>
    </source>
</evidence>
<feature type="region of interest" description="Disordered" evidence="1">
    <location>
        <begin position="361"/>
        <end position="390"/>
    </location>
</feature>
<feature type="compositionally biased region" description="Basic and acidic residues" evidence="1">
    <location>
        <begin position="330"/>
        <end position="341"/>
    </location>
</feature>
<dbReference type="PANTHER" id="PTHR33929">
    <property type="entry name" value="MEMBRANE-ASSOCIATED KINASE REGULATOR 2-RELATED"/>
    <property type="match status" value="1"/>
</dbReference>
<feature type="region of interest" description="Disordered" evidence="1">
    <location>
        <begin position="174"/>
        <end position="217"/>
    </location>
</feature>
<dbReference type="Proteomes" id="UP001341840">
    <property type="component" value="Unassembled WGS sequence"/>
</dbReference>
<gene>
    <name evidence="2" type="ORF">PIB30_000651</name>
</gene>
<reference evidence="2 3" key="1">
    <citation type="journal article" date="2023" name="Plants (Basel)">
        <title>Bridging the Gap: Combining Genomics and Transcriptomics Approaches to Understand Stylosanthes scabra, an Orphan Legume from the Brazilian Caatinga.</title>
        <authorList>
            <person name="Ferreira-Neto J.R.C."/>
            <person name="da Silva M.D."/>
            <person name="Binneck E."/>
            <person name="de Melo N.F."/>
            <person name="da Silva R.H."/>
            <person name="de Melo A.L.T.M."/>
            <person name="Pandolfi V."/>
            <person name="Bustamante F.O."/>
            <person name="Brasileiro-Vidal A.C."/>
            <person name="Benko-Iseppon A.M."/>
        </authorList>
    </citation>
    <scope>NUCLEOTIDE SEQUENCE [LARGE SCALE GENOMIC DNA]</scope>
    <source>
        <tissue evidence="2">Leaves</tissue>
    </source>
</reference>